<keyword evidence="4 9" id="KW-0812">Transmembrane</keyword>
<evidence type="ECO:0000259" key="12">
    <source>
        <dbReference type="PROSITE" id="PS50990"/>
    </source>
</evidence>
<dbReference type="GO" id="GO:0005524">
    <property type="term" value="F:ATP binding"/>
    <property type="evidence" value="ECO:0007669"/>
    <property type="project" value="UniProtKB-KW"/>
</dbReference>
<dbReference type="EMBL" id="PEIB01000027">
    <property type="protein sequence ID" value="RXJ72069.1"/>
    <property type="molecule type" value="Genomic_DNA"/>
</dbReference>
<gene>
    <name evidence="13" type="ORF">CS022_17975</name>
    <name evidence="14" type="ORF">CS022_18255</name>
</gene>
<dbReference type="PANTHER" id="PTHR24221:SF606">
    <property type="entry name" value="COLICIN V SECRETION-PROCESSING ATP-BINDING PROTEIN"/>
    <property type="match status" value="1"/>
</dbReference>
<dbReference type="InterPro" id="IPR011527">
    <property type="entry name" value="ABC1_TM_dom"/>
</dbReference>
<dbReference type="GO" id="GO:0005886">
    <property type="term" value="C:plasma membrane"/>
    <property type="evidence" value="ECO:0007669"/>
    <property type="project" value="UniProtKB-SubCell"/>
</dbReference>
<feature type="transmembrane region" description="Helical" evidence="9">
    <location>
        <begin position="181"/>
        <end position="202"/>
    </location>
</feature>
<evidence type="ECO:0000259" key="10">
    <source>
        <dbReference type="PROSITE" id="PS50893"/>
    </source>
</evidence>
<evidence type="ECO:0000256" key="8">
    <source>
        <dbReference type="ARBA" id="ARBA00023136"/>
    </source>
</evidence>
<keyword evidence="8 9" id="KW-0472">Membrane</keyword>
<keyword evidence="5" id="KW-0547">Nucleotide-binding</keyword>
<dbReference type="GO" id="GO:0016887">
    <property type="term" value="F:ATP hydrolysis activity"/>
    <property type="evidence" value="ECO:0007669"/>
    <property type="project" value="InterPro"/>
</dbReference>
<keyword evidence="7 9" id="KW-1133">Transmembrane helix</keyword>
<feature type="transmembrane region" description="Helical" evidence="9">
    <location>
        <begin position="322"/>
        <end position="342"/>
    </location>
</feature>
<evidence type="ECO:0000256" key="7">
    <source>
        <dbReference type="ARBA" id="ARBA00022989"/>
    </source>
</evidence>
<sequence length="708" mass="78910">MSISHVQQDEPINPVTLLEYSGQRRVPLILQTEIAECGLASLAMVASYHGHKIDMAGIRRLFTANHSGMNLQQIIEVADKLNMASRALQCPLEEIGNLALPCILHWDMNHFVVLTGVSKNKITVNDPGMGKVTFTTEEFSKHFTGIALELTPTSAFKKSDNRKQMRITQLWSKISGFKRTLSSLLALSMLLQVFALTTPYYMQLVIDEVLVSYDESLLVVLAAGFGLLCLISVITSILRSYLILRVSSMMNMQMGVNLLRHLMRLPMTYFETRHVGDIVSRFGSLAAVRERITTGLVETFVDGIMAIAVLVMMLLYSAKLTLVVVAAVALYALLRITLYYPFHRATEESIQASAKEQSNFLENIRGIQTIKLFACEPMRQGIWQNRFAEVINADIRLGKLRISFDAINTLLFGIENVLVIYFAAMFVMDGELTVGMILAFVAYKRQLTERASNFIEQLIEFRMLRLHMDRISDIAMSEQESDRDGVGISDKIKGRIELKDISFAYSDNDPEVISNLSLTIEPGESVAITGSSGCGKTTLVKIMLGLLTPTKGQVLIDGVDIRQAGLVPYRKCVAAVMQDDHLLTGSIVDNICFFDSEPDLNSIYKCAKIASIHEDIIKMPMGYNTMVGDMGSQFSGGQIQRLLLARALYQKPDVLFMDEATSSLDVNNEAVISQQIKELEITRVIIAHRPETLRHSGRVVFMEKGSIS</sequence>
<dbReference type="GO" id="GO:0034040">
    <property type="term" value="F:ATPase-coupled lipid transmembrane transporter activity"/>
    <property type="evidence" value="ECO:0007669"/>
    <property type="project" value="TreeGrafter"/>
</dbReference>
<evidence type="ECO:0000313" key="14">
    <source>
        <dbReference type="EMBL" id="RXJ72069.1"/>
    </source>
</evidence>
<dbReference type="PROSITE" id="PS50929">
    <property type="entry name" value="ABC_TM1F"/>
    <property type="match status" value="1"/>
</dbReference>
<dbReference type="GO" id="GO:0140359">
    <property type="term" value="F:ABC-type transporter activity"/>
    <property type="evidence" value="ECO:0007669"/>
    <property type="project" value="InterPro"/>
</dbReference>
<protein>
    <submittedName>
        <fullName evidence="14">ABC transporter ATP-binding protein</fullName>
    </submittedName>
</protein>
<dbReference type="OrthoDB" id="9782586at2"/>
<feature type="domain" description="ABC transporter" evidence="10">
    <location>
        <begin position="496"/>
        <end position="708"/>
    </location>
</feature>
<organism evidence="14 15">
    <name type="scientific">Veronia nyctiphanis</name>
    <dbReference type="NCBI Taxonomy" id="1278244"/>
    <lineage>
        <taxon>Bacteria</taxon>
        <taxon>Pseudomonadati</taxon>
        <taxon>Pseudomonadota</taxon>
        <taxon>Gammaproteobacteria</taxon>
        <taxon>Vibrionales</taxon>
        <taxon>Vibrionaceae</taxon>
        <taxon>Veronia</taxon>
    </lineage>
</organism>
<comment type="caution">
    <text evidence="14">The sequence shown here is derived from an EMBL/GenBank/DDBJ whole genome shotgun (WGS) entry which is preliminary data.</text>
</comment>
<dbReference type="Pfam" id="PF00005">
    <property type="entry name" value="ABC_tran"/>
    <property type="match status" value="1"/>
</dbReference>
<dbReference type="InterPro" id="IPR033838">
    <property type="entry name" value="CvaB_peptidase"/>
</dbReference>
<keyword evidence="2" id="KW-0813">Transport</keyword>
<evidence type="ECO:0000256" key="6">
    <source>
        <dbReference type="ARBA" id="ARBA00022840"/>
    </source>
</evidence>
<keyword evidence="15" id="KW-1185">Reference proteome</keyword>
<dbReference type="InterPro" id="IPR039421">
    <property type="entry name" value="Type_1_exporter"/>
</dbReference>
<evidence type="ECO:0000256" key="5">
    <source>
        <dbReference type="ARBA" id="ARBA00022741"/>
    </source>
</evidence>
<dbReference type="SUPFAM" id="SSF90123">
    <property type="entry name" value="ABC transporter transmembrane region"/>
    <property type="match status" value="1"/>
</dbReference>
<comment type="subcellular location">
    <subcellularLocation>
        <location evidence="1">Cell membrane</location>
        <topology evidence="1">Multi-pass membrane protein</topology>
    </subcellularLocation>
</comment>
<dbReference type="InterPro" id="IPR003439">
    <property type="entry name" value="ABC_transporter-like_ATP-bd"/>
</dbReference>
<proteinExistence type="predicted"/>
<evidence type="ECO:0000313" key="15">
    <source>
        <dbReference type="Proteomes" id="UP000290287"/>
    </source>
</evidence>
<dbReference type="PANTHER" id="PTHR24221">
    <property type="entry name" value="ATP-BINDING CASSETTE SUB-FAMILY B"/>
    <property type="match status" value="1"/>
</dbReference>
<dbReference type="SUPFAM" id="SSF52540">
    <property type="entry name" value="P-loop containing nucleoside triphosphate hydrolases"/>
    <property type="match status" value="1"/>
</dbReference>
<dbReference type="Gene3D" id="3.40.50.300">
    <property type="entry name" value="P-loop containing nucleotide triphosphate hydrolases"/>
    <property type="match status" value="1"/>
</dbReference>
<dbReference type="CDD" id="cd18567">
    <property type="entry name" value="ABC_6TM_CvaB_RaxB_like"/>
    <property type="match status" value="1"/>
</dbReference>
<dbReference type="RefSeq" id="WP_129123426.1">
    <property type="nucleotide sequence ID" value="NZ_PEIB01000027.1"/>
</dbReference>
<evidence type="ECO:0000256" key="9">
    <source>
        <dbReference type="SAM" id="Phobius"/>
    </source>
</evidence>
<accession>A0A4Q0YSJ4</accession>
<keyword evidence="3" id="KW-1003">Cell membrane</keyword>
<dbReference type="InterPro" id="IPR003593">
    <property type="entry name" value="AAA+_ATPase"/>
</dbReference>
<evidence type="ECO:0000256" key="3">
    <source>
        <dbReference type="ARBA" id="ARBA00022475"/>
    </source>
</evidence>
<dbReference type="Proteomes" id="UP000290287">
    <property type="component" value="Unassembled WGS sequence"/>
</dbReference>
<dbReference type="CDD" id="cd02419">
    <property type="entry name" value="Peptidase_C39C"/>
    <property type="match status" value="1"/>
</dbReference>
<dbReference type="PROSITE" id="PS00211">
    <property type="entry name" value="ABC_TRANSPORTER_1"/>
    <property type="match status" value="1"/>
</dbReference>
<dbReference type="InterPro" id="IPR036640">
    <property type="entry name" value="ABC1_TM_sf"/>
</dbReference>
<feature type="domain" description="Peptidase C39" evidence="12">
    <location>
        <begin position="31"/>
        <end position="150"/>
    </location>
</feature>
<feature type="domain" description="ABC transmembrane type-1" evidence="11">
    <location>
        <begin position="184"/>
        <end position="463"/>
    </location>
</feature>
<dbReference type="GO" id="GO:0008234">
    <property type="term" value="F:cysteine-type peptidase activity"/>
    <property type="evidence" value="ECO:0007669"/>
    <property type="project" value="InterPro"/>
</dbReference>
<keyword evidence="6 14" id="KW-0067">ATP-binding</keyword>
<dbReference type="PROSITE" id="PS50990">
    <property type="entry name" value="PEPTIDASE_C39"/>
    <property type="match status" value="1"/>
</dbReference>
<name>A0A4Q0YSJ4_9GAMM</name>
<dbReference type="InterPro" id="IPR005074">
    <property type="entry name" value="Peptidase_C39"/>
</dbReference>
<reference evidence="14 15" key="1">
    <citation type="submission" date="2017-10" db="EMBL/GenBank/DDBJ databases">
        <title>Nyctiphanis sp. nov., isolated from the stomach of the euphausiid Nyctiphanes simplex (Hansen, 1911) in the Gulf of California.</title>
        <authorList>
            <person name="Gomez-Gil B."/>
            <person name="Aguilar-Mendez M."/>
            <person name="Lopez-Cortes A."/>
            <person name="Gomez-Gutierrez J."/>
            <person name="Roque A."/>
            <person name="Lang E."/>
            <person name="Gonzalez-Castillo A."/>
        </authorList>
    </citation>
    <scope>NUCLEOTIDE SEQUENCE [LARGE SCALE GENOMIC DNA]</scope>
    <source>
        <strain evidence="14 15">CAIM 600</strain>
    </source>
</reference>
<dbReference type="GO" id="GO:0006508">
    <property type="term" value="P:proteolysis"/>
    <property type="evidence" value="ECO:0007669"/>
    <property type="project" value="InterPro"/>
</dbReference>
<dbReference type="InterPro" id="IPR017871">
    <property type="entry name" value="ABC_transporter-like_CS"/>
</dbReference>
<dbReference type="Pfam" id="PF03412">
    <property type="entry name" value="Peptidase_C39"/>
    <property type="match status" value="1"/>
</dbReference>
<dbReference type="Gene3D" id="1.20.1560.10">
    <property type="entry name" value="ABC transporter type 1, transmembrane domain"/>
    <property type="match status" value="1"/>
</dbReference>
<dbReference type="Gene3D" id="3.90.70.10">
    <property type="entry name" value="Cysteine proteinases"/>
    <property type="match status" value="1"/>
</dbReference>
<feature type="transmembrane region" description="Helical" evidence="9">
    <location>
        <begin position="217"/>
        <end position="244"/>
    </location>
</feature>
<evidence type="ECO:0000256" key="4">
    <source>
        <dbReference type="ARBA" id="ARBA00022692"/>
    </source>
</evidence>
<dbReference type="FunFam" id="3.40.50.300:FF:000299">
    <property type="entry name" value="ABC transporter ATP-binding protein/permease"/>
    <property type="match status" value="1"/>
</dbReference>
<dbReference type="EMBL" id="PEIB01000027">
    <property type="protein sequence ID" value="RXJ72022.1"/>
    <property type="molecule type" value="Genomic_DNA"/>
</dbReference>
<dbReference type="Pfam" id="PF00664">
    <property type="entry name" value="ABC_membrane"/>
    <property type="match status" value="1"/>
</dbReference>
<evidence type="ECO:0000313" key="13">
    <source>
        <dbReference type="EMBL" id="RXJ72022.1"/>
    </source>
</evidence>
<dbReference type="AlphaFoldDB" id="A0A4Q0YSJ4"/>
<evidence type="ECO:0000256" key="2">
    <source>
        <dbReference type="ARBA" id="ARBA00022448"/>
    </source>
</evidence>
<dbReference type="PROSITE" id="PS50893">
    <property type="entry name" value="ABC_TRANSPORTER_2"/>
    <property type="match status" value="1"/>
</dbReference>
<feature type="transmembrane region" description="Helical" evidence="9">
    <location>
        <begin position="299"/>
        <end position="316"/>
    </location>
</feature>
<evidence type="ECO:0000256" key="1">
    <source>
        <dbReference type="ARBA" id="ARBA00004651"/>
    </source>
</evidence>
<dbReference type="InterPro" id="IPR027417">
    <property type="entry name" value="P-loop_NTPase"/>
</dbReference>
<evidence type="ECO:0000259" key="11">
    <source>
        <dbReference type="PROSITE" id="PS50929"/>
    </source>
</evidence>
<dbReference type="SMART" id="SM00382">
    <property type="entry name" value="AAA"/>
    <property type="match status" value="1"/>
</dbReference>